<comment type="caution">
    <text evidence="8">The sequence shown here is derived from an EMBL/GenBank/DDBJ whole genome shotgun (WGS) entry which is preliminary data.</text>
</comment>
<comment type="similarity">
    <text evidence="2">Belongs to the EMC6 family.</text>
</comment>
<keyword evidence="5 7" id="KW-1133">Transmembrane helix</keyword>
<evidence type="ECO:0000256" key="2">
    <source>
        <dbReference type="ARBA" id="ARBA00009436"/>
    </source>
</evidence>
<dbReference type="PANTHER" id="PTHR12906:SF0">
    <property type="entry name" value="GEL COMPLEX SUBUNIT OPTI"/>
    <property type="match status" value="1"/>
</dbReference>
<keyword evidence="6 7" id="KW-0472">Membrane</keyword>
<comment type="subcellular location">
    <subcellularLocation>
        <location evidence="1">Endoplasmic reticulum membrane</location>
        <topology evidence="1">Multi-pass membrane protein</topology>
    </subcellularLocation>
</comment>
<organism evidence="8 9">
    <name type="scientific">Dunaliella salina</name>
    <name type="common">Green alga</name>
    <name type="synonym">Protococcus salinus</name>
    <dbReference type="NCBI Taxonomy" id="3046"/>
    <lineage>
        <taxon>Eukaryota</taxon>
        <taxon>Viridiplantae</taxon>
        <taxon>Chlorophyta</taxon>
        <taxon>core chlorophytes</taxon>
        <taxon>Chlorophyceae</taxon>
        <taxon>CS clade</taxon>
        <taxon>Chlamydomonadales</taxon>
        <taxon>Dunaliellaceae</taxon>
        <taxon>Dunaliella</taxon>
    </lineage>
</organism>
<keyword evidence="3 7" id="KW-0812">Transmembrane</keyword>
<feature type="transmembrane region" description="Helical" evidence="7">
    <location>
        <begin position="59"/>
        <end position="76"/>
    </location>
</feature>
<dbReference type="Proteomes" id="UP000815325">
    <property type="component" value="Unassembled WGS sequence"/>
</dbReference>
<evidence type="ECO:0000313" key="8">
    <source>
        <dbReference type="EMBL" id="KAF5835314.1"/>
    </source>
</evidence>
<evidence type="ECO:0000256" key="7">
    <source>
        <dbReference type="SAM" id="Phobius"/>
    </source>
</evidence>
<accession>A0ABQ7GL25</accession>
<keyword evidence="9" id="KW-1185">Reference proteome</keyword>
<name>A0ABQ7GL25_DUNSA</name>
<dbReference type="PANTHER" id="PTHR12906">
    <property type="entry name" value="PROTEIN C20ORF24 RAB5-INTERACTING PROTEIN"/>
    <property type="match status" value="1"/>
</dbReference>
<proteinExistence type="inferred from homology"/>
<protein>
    <submittedName>
        <fullName evidence="8">Uncharacterized protein</fullName>
    </submittedName>
</protein>
<sequence>MPAMLRKRWGQIIGYNARKSVYGPQDELVSVLYIWRIAVAIIAAVACGTMPATGWAPPAVFFLASMLSTVVFYKGYLQIDEDEYGGKAPLLWDGTPLSMCTFLVAWIVTYSAAHF</sequence>
<feature type="transmembrane region" description="Helical" evidence="7">
    <location>
        <begin position="33"/>
        <end position="52"/>
    </location>
</feature>
<evidence type="ECO:0000256" key="6">
    <source>
        <dbReference type="ARBA" id="ARBA00023136"/>
    </source>
</evidence>
<evidence type="ECO:0000256" key="3">
    <source>
        <dbReference type="ARBA" id="ARBA00022692"/>
    </source>
</evidence>
<dbReference type="EMBL" id="MU069712">
    <property type="protein sequence ID" value="KAF5835314.1"/>
    <property type="molecule type" value="Genomic_DNA"/>
</dbReference>
<gene>
    <name evidence="8" type="ORF">DUNSADRAFT_7594</name>
</gene>
<dbReference type="InterPro" id="IPR029008">
    <property type="entry name" value="EMC6-like"/>
</dbReference>
<dbReference type="InterPro" id="IPR010742">
    <property type="entry name" value="RCAF1"/>
</dbReference>
<evidence type="ECO:0000313" key="9">
    <source>
        <dbReference type="Proteomes" id="UP000815325"/>
    </source>
</evidence>
<dbReference type="Pfam" id="PF07019">
    <property type="entry name" value="EMC6"/>
    <property type="match status" value="1"/>
</dbReference>
<evidence type="ECO:0000256" key="5">
    <source>
        <dbReference type="ARBA" id="ARBA00022989"/>
    </source>
</evidence>
<reference evidence="8" key="1">
    <citation type="submission" date="2017-08" db="EMBL/GenBank/DDBJ databases">
        <authorList>
            <person name="Polle J.E."/>
            <person name="Barry K."/>
            <person name="Cushman J."/>
            <person name="Schmutz J."/>
            <person name="Tran D."/>
            <person name="Hathwaick L.T."/>
            <person name="Yim W.C."/>
            <person name="Jenkins J."/>
            <person name="Mckie-Krisberg Z.M."/>
            <person name="Prochnik S."/>
            <person name="Lindquist E."/>
            <person name="Dockter R.B."/>
            <person name="Adam C."/>
            <person name="Molina H."/>
            <person name="Bunkerborg J."/>
            <person name="Jin E."/>
            <person name="Buchheim M."/>
            <person name="Magnuson J."/>
        </authorList>
    </citation>
    <scope>NUCLEOTIDE SEQUENCE</scope>
    <source>
        <strain evidence="8">CCAP 19/18</strain>
    </source>
</reference>
<evidence type="ECO:0000256" key="4">
    <source>
        <dbReference type="ARBA" id="ARBA00022824"/>
    </source>
</evidence>
<feature type="transmembrane region" description="Helical" evidence="7">
    <location>
        <begin position="96"/>
        <end position="113"/>
    </location>
</feature>
<evidence type="ECO:0000256" key="1">
    <source>
        <dbReference type="ARBA" id="ARBA00004477"/>
    </source>
</evidence>
<keyword evidence="4" id="KW-0256">Endoplasmic reticulum</keyword>